<dbReference type="InterPro" id="IPR001810">
    <property type="entry name" value="F-box_dom"/>
</dbReference>
<proteinExistence type="predicted"/>
<dbReference type="InterPro" id="IPR036047">
    <property type="entry name" value="F-box-like_dom_sf"/>
</dbReference>
<evidence type="ECO:0000313" key="2">
    <source>
        <dbReference type="EMBL" id="RDW84594.1"/>
    </source>
</evidence>
<dbReference type="OrthoDB" id="4194555at2759"/>
<dbReference type="AlphaFoldDB" id="A0A3D8SEQ8"/>
<sequence>MSDSSPTKRRKTRGLFSMESRNTTSNLTWPTSDAKRLPVEIFVIIASHLSRQSIQSMRLVCKEFEEKISEYLFRVVVVPFKPEIYGITPEPNHGGMLHENDILKGSIMLQDKGMRVFQGFGQHIKRFALSFEFDEDKLARPPVKSDQEAITSFWGIYRWPFKSYNRYSQLEGLEQTADETRTMAKALRFITNASELGLSVDGGLGWLAGPDINMVVLERDGSVPVFGESRFPLDDASNVERIRKAKARAARFSGTSFEDTTTSSEWSALERMLAEAGYGGADLERSVQTLLDSERFGSTTASSPSTSTQTTYPAFRRMQKGRFSNGRPARSVSTSIAAQNLNAATMSLLLPSTTPNTSTQVDSMHDIADDADVETPGQEVSNQNLVAFPVSISDDDDDDDDDNAFQIITDNSHPAIKTEVCPLKPNDLTNAQKEMLLEMEWAQRAFMQSYAIAIIDNPVTFQNITTLTIARLPNRHLPILRREDFWDSLPRVNKLSIAVIPDWREVVKLPTSWVQDSRVEPSQSITGVYQLLQDQISRRKNIEAVHFEWLCGGEESPGIFSRNQHVLAAPLTSKAPEMVNRRQQTQILTLPYVKHLSLKNCWISPHVILQFVSSLKHGHLEGLLLDSVSLCAPVSNNAQPNILTGHANNNHAAQNAHLHVQAVANIGVANGFPMLANLHHLQMHHAQQLHHPGQNVPPAPVVIAPPAAPQPQSNQKWFDPPRVGSWPHVIDNLTPGERLAHFRHARDLGPEPPASKPTHLKKLEFRSCGYVRLALDMDQSMFDPPDAPTANTTSFLKRMNDMEGVMMKPNDPYLGVIANHIQQVEETALENGWYMELGWSGDQWATLTTEAAADGVRSPGQGRFSGVIDVGSAP</sequence>
<gene>
    <name evidence="2" type="ORF">BP6252_02184</name>
</gene>
<dbReference type="CDD" id="cd09917">
    <property type="entry name" value="F-box_SF"/>
    <property type="match status" value="1"/>
</dbReference>
<evidence type="ECO:0000313" key="3">
    <source>
        <dbReference type="Proteomes" id="UP000256645"/>
    </source>
</evidence>
<dbReference type="PROSITE" id="PS50181">
    <property type="entry name" value="FBOX"/>
    <property type="match status" value="1"/>
</dbReference>
<name>A0A3D8SEQ8_9HELO</name>
<evidence type="ECO:0000259" key="1">
    <source>
        <dbReference type="PROSITE" id="PS50181"/>
    </source>
</evidence>
<dbReference type="Proteomes" id="UP000256645">
    <property type="component" value="Unassembled WGS sequence"/>
</dbReference>
<protein>
    <recommendedName>
        <fullName evidence="1">F-box domain-containing protein</fullName>
    </recommendedName>
</protein>
<feature type="domain" description="F-box" evidence="1">
    <location>
        <begin position="31"/>
        <end position="76"/>
    </location>
</feature>
<keyword evidence="3" id="KW-1185">Reference proteome</keyword>
<organism evidence="2 3">
    <name type="scientific">Coleophoma cylindrospora</name>
    <dbReference type="NCBI Taxonomy" id="1849047"/>
    <lineage>
        <taxon>Eukaryota</taxon>
        <taxon>Fungi</taxon>
        <taxon>Dikarya</taxon>
        <taxon>Ascomycota</taxon>
        <taxon>Pezizomycotina</taxon>
        <taxon>Leotiomycetes</taxon>
        <taxon>Helotiales</taxon>
        <taxon>Dermateaceae</taxon>
        <taxon>Coleophoma</taxon>
    </lineage>
</organism>
<reference evidence="2 3" key="1">
    <citation type="journal article" date="2018" name="IMA Fungus">
        <title>IMA Genome-F 9: Draft genome sequence of Annulohypoxylon stygium, Aspergillus mulundensis, Berkeleyomyces basicola (syn. Thielaviopsis basicola), Ceratocystis smalleyi, two Cercospora beticola strains, Coleophoma cylindrospora, Fusarium fracticaudum, Phialophora cf. hyalina, and Morchella septimelata.</title>
        <authorList>
            <person name="Wingfield B.D."/>
            <person name="Bills G.F."/>
            <person name="Dong Y."/>
            <person name="Huang W."/>
            <person name="Nel W.J."/>
            <person name="Swalarsk-Parry B.S."/>
            <person name="Vaghefi N."/>
            <person name="Wilken P.M."/>
            <person name="An Z."/>
            <person name="de Beer Z.W."/>
            <person name="De Vos L."/>
            <person name="Chen L."/>
            <person name="Duong T.A."/>
            <person name="Gao Y."/>
            <person name="Hammerbacher A."/>
            <person name="Kikkert J.R."/>
            <person name="Li Y."/>
            <person name="Li H."/>
            <person name="Li K."/>
            <person name="Li Q."/>
            <person name="Liu X."/>
            <person name="Ma X."/>
            <person name="Naidoo K."/>
            <person name="Pethybridge S.J."/>
            <person name="Sun J."/>
            <person name="Steenkamp E.T."/>
            <person name="van der Nest M.A."/>
            <person name="van Wyk S."/>
            <person name="Wingfield M.J."/>
            <person name="Xiong C."/>
            <person name="Yue Q."/>
            <person name="Zhang X."/>
        </authorList>
    </citation>
    <scope>NUCLEOTIDE SEQUENCE [LARGE SCALE GENOMIC DNA]</scope>
    <source>
        <strain evidence="2 3">BP6252</strain>
    </source>
</reference>
<accession>A0A3D8SEQ8</accession>
<dbReference type="SUPFAM" id="SSF81383">
    <property type="entry name" value="F-box domain"/>
    <property type="match status" value="1"/>
</dbReference>
<comment type="caution">
    <text evidence="2">The sequence shown here is derived from an EMBL/GenBank/DDBJ whole genome shotgun (WGS) entry which is preliminary data.</text>
</comment>
<dbReference type="EMBL" id="PDLM01000002">
    <property type="protein sequence ID" value="RDW84594.1"/>
    <property type="molecule type" value="Genomic_DNA"/>
</dbReference>